<sequence length="44" mass="5145">MTRYGMQESEMGELAALMKAELEGKLVKDEVLRLRNRFTDIHFS</sequence>
<accession>A0A381RDP6</accession>
<name>A0A381RDP6_9ZZZZ</name>
<proteinExistence type="predicted"/>
<evidence type="ECO:0000313" key="1">
    <source>
        <dbReference type="EMBL" id="SUZ89304.1"/>
    </source>
</evidence>
<protein>
    <submittedName>
        <fullName evidence="1">Uncharacterized protein</fullName>
    </submittedName>
</protein>
<dbReference type="EMBL" id="UINC01001815">
    <property type="protein sequence ID" value="SUZ89304.1"/>
    <property type="molecule type" value="Genomic_DNA"/>
</dbReference>
<organism evidence="1">
    <name type="scientific">marine metagenome</name>
    <dbReference type="NCBI Taxonomy" id="408172"/>
    <lineage>
        <taxon>unclassified sequences</taxon>
        <taxon>metagenomes</taxon>
        <taxon>ecological metagenomes</taxon>
    </lineage>
</organism>
<dbReference type="AlphaFoldDB" id="A0A381RDP6"/>
<reference evidence="1" key="1">
    <citation type="submission" date="2018-05" db="EMBL/GenBank/DDBJ databases">
        <authorList>
            <person name="Lanie J.A."/>
            <person name="Ng W.-L."/>
            <person name="Kazmierczak K.M."/>
            <person name="Andrzejewski T.M."/>
            <person name="Davidsen T.M."/>
            <person name="Wayne K.J."/>
            <person name="Tettelin H."/>
            <person name="Glass J.I."/>
            <person name="Rusch D."/>
            <person name="Podicherti R."/>
            <person name="Tsui H.-C.T."/>
            <person name="Winkler M.E."/>
        </authorList>
    </citation>
    <scope>NUCLEOTIDE SEQUENCE</scope>
</reference>
<gene>
    <name evidence="1" type="ORF">METZ01_LOCUS42158</name>
</gene>